<sequence>MSLIDQSLRLDPEEDKQFKELIQDNPMFKEAKMLQSVEEVFIEKGKEIGVEIGVEIGRKETMEETAIKLFRSGWLNKKQIGEITRLDKEKLDELEKSLKKG</sequence>
<name>A0A975B9Y4_9BACT</name>
<accession>A0A975B9Y4</accession>
<reference evidence="1" key="1">
    <citation type="journal article" date="2021" name="Microb. Physiol.">
        <title>Proteogenomic Insights into the Physiology of Marine, Sulfate-Reducing, Filamentous Desulfonema limicola and Desulfonema magnum.</title>
        <authorList>
            <person name="Schnaars V."/>
            <person name="Wohlbrand L."/>
            <person name="Scheve S."/>
            <person name="Hinrichs C."/>
            <person name="Reinhardt R."/>
            <person name="Rabus R."/>
        </authorList>
    </citation>
    <scope>NUCLEOTIDE SEQUENCE</scope>
    <source>
        <strain evidence="1">5ac10</strain>
    </source>
</reference>
<dbReference type="RefSeq" id="WP_207687528.1">
    <property type="nucleotide sequence ID" value="NZ_CP061799.1"/>
</dbReference>
<keyword evidence="2" id="KW-1185">Reference proteome</keyword>
<organism evidence="1 2">
    <name type="scientific">Desulfonema limicola</name>
    <dbReference type="NCBI Taxonomy" id="45656"/>
    <lineage>
        <taxon>Bacteria</taxon>
        <taxon>Pseudomonadati</taxon>
        <taxon>Thermodesulfobacteriota</taxon>
        <taxon>Desulfobacteria</taxon>
        <taxon>Desulfobacterales</taxon>
        <taxon>Desulfococcaceae</taxon>
        <taxon>Desulfonema</taxon>
    </lineage>
</organism>
<evidence type="ECO:0000313" key="1">
    <source>
        <dbReference type="EMBL" id="QTA81503.1"/>
    </source>
</evidence>
<dbReference type="EMBL" id="CP061799">
    <property type="protein sequence ID" value="QTA81503.1"/>
    <property type="molecule type" value="Genomic_DNA"/>
</dbReference>
<gene>
    <name evidence="1" type="ORF">dnl_38400</name>
</gene>
<proteinExistence type="predicted"/>
<protein>
    <submittedName>
        <fullName evidence="1">Uncharacterized protein</fullName>
    </submittedName>
</protein>
<evidence type="ECO:0000313" key="2">
    <source>
        <dbReference type="Proteomes" id="UP000663720"/>
    </source>
</evidence>
<dbReference type="AlphaFoldDB" id="A0A975B9Y4"/>
<dbReference type="Proteomes" id="UP000663720">
    <property type="component" value="Chromosome"/>
</dbReference>
<dbReference type="KEGG" id="dli:dnl_38400"/>